<sequence length="1244" mass="133522">MRGERREGEPLEGKGGDDVKAPLPDGKEMRANRPFENKTEREETGSPRPSTENANGKENKDKNAEPSPKLDALEKKNTEKGEEGKGPPKAPKFDVEDQNRREGLRRFLQRLEPSPQMLSDLAATRESFGLAWLILYMITKRKVSVPPLHGINLSGTSGLSCAHVHLLLTLLPASVEEMKLDGVAFKDPALRTPFLERLQSAREGRQGVPNLKRLSLAADSVSPSEASQLISCLLSSLEKLELNGNAIGLEGMEVLSNGLRTVQGSSLRQLSLEGCSLDGNSLKALFQGIYWAAVPSFVAEKVKERGVPSGALDEKVKDICSSLAFSENLFITEMGGESFVDMGTHDMACGSYIDRISAKLSSGDFEVYPSIVRESPLCTPLPERPLQIDSLNLSKNKMGNKEVSCLCNVLTVTCFPGLRILRLSACKLDISRIAEAMLLKGLLRLESLDLSSNRGGLESISNMLRMPFVPKLRILNLSKMSPVPSGKSAEIFLNALTDVECPPLEKVWVTLGTMSNQKVRSLGAGRYPAIRDLDLRLEGQQVEIFLSGVVSAQRDRMFDEVELNFLAVNNEGLRMLGEAIRSGRLGAFRELDVYGEGDGDMSVGRNVFFPALALAGDFSLLSDLALSCLDVTDEDLAVLGIAVKAGRLCALNRLLLSGNFGVGREGMEALMGAVVESSDGLPNLEKLALVGTNAGKGGSSLSTALMAGKLKKLHDIKMQHAHLNSEGVRGFASAVRVGALEQISYLDLEGSEDVEREAWDELWEAIMGAEKGLPNLCRLDVEGTTAAGGVALCRLLGCPEKLPAMKLFYLPNLEVNQEDMEVLSGVLRENRLLPCFQSEKLGFSIGAQPPVEGEGGRVLFDSLLNGIAESEKGLPKRVVLSLGGGRVGVEGMRVLGRMVGSGKFSSPTVDLSDTALTDDAMCELGEVVRRGQLCEVSRLDLSSNPEVGRKGVDGFMGAVTFSDRQKSLAKLTSLNVSGCASGGGGPVGLALGSGRFPVLEKLTLGPVDEAGMRIMGKAALEGRLPESLKDLKFVSSEESLSSSSFSNGEDFVLLDALMQGIERSKKGMEKLTSLIVQGGGRLSRGGVLSLSTCFGSGKLSNLVEIDLSECGICDRDMCRLGFGFRINPCPKLETLGLEGNLITAEGVKAFVDLLLPESLPGLSVLRLSEQTGCGNEEEERAFAASMKSLRELASSQGKLKAAAFEADDPDESDEEDSDSESDSDSDESDSDSDSEAEEDESEDE</sequence>
<dbReference type="GO" id="GO:0048471">
    <property type="term" value="C:perinuclear region of cytoplasm"/>
    <property type="evidence" value="ECO:0007669"/>
    <property type="project" value="TreeGrafter"/>
</dbReference>
<dbReference type="InterPro" id="IPR001611">
    <property type="entry name" value="Leu-rich_rpt"/>
</dbReference>
<dbReference type="InterPro" id="IPR027038">
    <property type="entry name" value="RanGap"/>
</dbReference>
<reference evidence="5" key="1">
    <citation type="submission" date="2014-11" db="EMBL/GenBank/DDBJ databases">
        <authorList>
            <person name="Otto D Thomas"/>
            <person name="Naeem Raeece"/>
        </authorList>
    </citation>
    <scope>NUCLEOTIDE SEQUENCE</scope>
</reference>
<keyword evidence="2" id="KW-0433">Leucine-rich repeat</keyword>
<dbReference type="VEuPathDB" id="CryptoDB:Cvel_9324"/>
<feature type="compositionally biased region" description="Basic and acidic residues" evidence="4">
    <location>
        <begin position="71"/>
        <end position="98"/>
    </location>
</feature>
<feature type="compositionally biased region" description="Basic and acidic residues" evidence="4">
    <location>
        <begin position="55"/>
        <end position="64"/>
    </location>
</feature>
<feature type="compositionally biased region" description="Basic and acidic residues" evidence="4">
    <location>
        <begin position="1"/>
        <end position="45"/>
    </location>
</feature>
<dbReference type="PANTHER" id="PTHR24113">
    <property type="entry name" value="RAN GTPASE-ACTIVATING PROTEIN 1"/>
    <property type="match status" value="1"/>
</dbReference>
<keyword evidence="1" id="KW-0343">GTPase activation</keyword>
<dbReference type="PhylomeDB" id="A0A0G4HXR9"/>
<dbReference type="PANTHER" id="PTHR24113:SF12">
    <property type="entry name" value="RAN GTPASE-ACTIVATING PROTEIN 1"/>
    <property type="match status" value="1"/>
</dbReference>
<name>A0A0G4HXR9_9ALVE</name>
<feature type="region of interest" description="Disordered" evidence="4">
    <location>
        <begin position="1198"/>
        <end position="1244"/>
    </location>
</feature>
<dbReference type="Pfam" id="PF13516">
    <property type="entry name" value="LRR_6"/>
    <property type="match status" value="1"/>
</dbReference>
<accession>A0A0G4HXR9</accession>
<dbReference type="GO" id="GO:0005829">
    <property type="term" value="C:cytosol"/>
    <property type="evidence" value="ECO:0007669"/>
    <property type="project" value="TreeGrafter"/>
</dbReference>
<dbReference type="GO" id="GO:0005096">
    <property type="term" value="F:GTPase activator activity"/>
    <property type="evidence" value="ECO:0007669"/>
    <property type="project" value="UniProtKB-KW"/>
</dbReference>
<dbReference type="AlphaFoldDB" id="A0A0G4HXR9"/>
<proteinExistence type="predicted"/>
<keyword evidence="3" id="KW-0677">Repeat</keyword>
<dbReference type="EMBL" id="CDMZ01004295">
    <property type="protein sequence ID" value="CEM49300.1"/>
    <property type="molecule type" value="Genomic_DNA"/>
</dbReference>
<evidence type="ECO:0000256" key="4">
    <source>
        <dbReference type="SAM" id="MobiDB-lite"/>
    </source>
</evidence>
<dbReference type="InterPro" id="IPR032675">
    <property type="entry name" value="LRR_dom_sf"/>
</dbReference>
<evidence type="ECO:0000256" key="1">
    <source>
        <dbReference type="ARBA" id="ARBA00022468"/>
    </source>
</evidence>
<evidence type="ECO:0000313" key="5">
    <source>
        <dbReference type="EMBL" id="CEM49300.1"/>
    </source>
</evidence>
<dbReference type="SUPFAM" id="SSF52047">
    <property type="entry name" value="RNI-like"/>
    <property type="match status" value="3"/>
</dbReference>
<feature type="compositionally biased region" description="Acidic residues" evidence="4">
    <location>
        <begin position="1205"/>
        <end position="1244"/>
    </location>
</feature>
<feature type="region of interest" description="Disordered" evidence="4">
    <location>
        <begin position="1"/>
        <end position="98"/>
    </location>
</feature>
<dbReference type="Gene3D" id="3.80.10.10">
    <property type="entry name" value="Ribonuclease Inhibitor"/>
    <property type="match status" value="5"/>
</dbReference>
<dbReference type="GO" id="GO:0031267">
    <property type="term" value="F:small GTPase binding"/>
    <property type="evidence" value="ECO:0007669"/>
    <property type="project" value="TreeGrafter"/>
</dbReference>
<evidence type="ECO:0000256" key="2">
    <source>
        <dbReference type="ARBA" id="ARBA00022614"/>
    </source>
</evidence>
<dbReference type="GO" id="GO:0006913">
    <property type="term" value="P:nucleocytoplasmic transport"/>
    <property type="evidence" value="ECO:0007669"/>
    <property type="project" value="TreeGrafter"/>
</dbReference>
<protein>
    <submittedName>
        <fullName evidence="5">Uncharacterized protein</fullName>
    </submittedName>
</protein>
<evidence type="ECO:0000256" key="3">
    <source>
        <dbReference type="ARBA" id="ARBA00022737"/>
    </source>
</evidence>
<organism evidence="5">
    <name type="scientific">Chromera velia CCMP2878</name>
    <dbReference type="NCBI Taxonomy" id="1169474"/>
    <lineage>
        <taxon>Eukaryota</taxon>
        <taxon>Sar</taxon>
        <taxon>Alveolata</taxon>
        <taxon>Colpodellida</taxon>
        <taxon>Chromeraceae</taxon>
        <taxon>Chromera</taxon>
    </lineage>
</organism>
<dbReference type="GO" id="GO:0005634">
    <property type="term" value="C:nucleus"/>
    <property type="evidence" value="ECO:0007669"/>
    <property type="project" value="TreeGrafter"/>
</dbReference>
<dbReference type="SMART" id="SM00368">
    <property type="entry name" value="LRR_RI"/>
    <property type="match status" value="6"/>
</dbReference>
<gene>
    <name evidence="5" type="ORF">Cvel_9324</name>
</gene>